<feature type="transmembrane region" description="Helical" evidence="1">
    <location>
        <begin position="22"/>
        <end position="42"/>
    </location>
</feature>
<keyword evidence="1" id="KW-0812">Transmembrane</keyword>
<gene>
    <name evidence="2" type="ORF">ACFPIB_03430</name>
</gene>
<dbReference type="RefSeq" id="WP_378016028.1">
    <property type="nucleotide sequence ID" value="NZ_JBHSKT010000002.1"/>
</dbReference>
<name>A0ABW0E6Y9_9BACT</name>
<comment type="caution">
    <text evidence="2">The sequence shown here is derived from an EMBL/GenBank/DDBJ whole genome shotgun (WGS) entry which is preliminary data.</text>
</comment>
<feature type="transmembrane region" description="Helical" evidence="1">
    <location>
        <begin position="386"/>
        <end position="409"/>
    </location>
</feature>
<evidence type="ECO:0000256" key="1">
    <source>
        <dbReference type="SAM" id="Phobius"/>
    </source>
</evidence>
<feature type="transmembrane region" description="Helical" evidence="1">
    <location>
        <begin position="416"/>
        <end position="431"/>
    </location>
</feature>
<reference evidence="3" key="1">
    <citation type="journal article" date="2019" name="Int. J. Syst. Evol. Microbiol.">
        <title>The Global Catalogue of Microorganisms (GCM) 10K type strain sequencing project: providing services to taxonomists for standard genome sequencing and annotation.</title>
        <authorList>
            <consortium name="The Broad Institute Genomics Platform"/>
            <consortium name="The Broad Institute Genome Sequencing Center for Infectious Disease"/>
            <person name="Wu L."/>
            <person name="Ma J."/>
        </authorList>
    </citation>
    <scope>NUCLEOTIDE SEQUENCE [LARGE SCALE GENOMIC DNA]</scope>
    <source>
        <strain evidence="3">KACC 12602</strain>
    </source>
</reference>
<keyword evidence="1" id="KW-1133">Transmembrane helix</keyword>
<dbReference type="EMBL" id="JBHSKT010000002">
    <property type="protein sequence ID" value="MFC5269647.1"/>
    <property type="molecule type" value="Genomic_DNA"/>
</dbReference>
<proteinExistence type="predicted"/>
<feature type="transmembrane region" description="Helical" evidence="1">
    <location>
        <begin position="172"/>
        <end position="193"/>
    </location>
</feature>
<feature type="transmembrane region" description="Helical" evidence="1">
    <location>
        <begin position="111"/>
        <end position="134"/>
    </location>
</feature>
<sequence>MLLTTKTALPPDNTAVKLNKKLTYLLALFLILDAAYTFYQLYYLPHDGDMAPVILPVKWYARVLEDPLGFSVFTSGEKYAAPNRFFVHWSMSTYFKTVPFFLQHFTDPLSASYLASALARWGTHLLLLWLLGTYITGTGKFWKPKFILAAAIIVPLFQTHGAFYRLSIISGSITYMFFYAFAVAVLMLFFLPFYRAFYHNKPLKFNFWHHLLLLILTLIVPLNGPLNAPLVLIICPSVLLYLWWQHFRKNEAKNLISKTLKAIQAIPKPVLFYFIFISLVSLYSFYLGTFNIENDYSVPLLQRYKLLPTGLNQQLFYGFRHEFGPAFSLIFLTLIVNAILLRQDLVTGKRILKMLGVALIFCAIYVLLLPLGGYRHYRPYIIVNHTFLPAYLVLVYFFGLTCWHILLNLNFRYKKLYIAGLVLFAIIFSSAETPDHTAYNCEKAALETIINSPEQHVSLETDCTVMFWEKITWPGNSEAQGKLLQYWGATKDAKTYTTGK</sequence>
<feature type="transmembrane region" description="Helical" evidence="1">
    <location>
        <begin position="354"/>
        <end position="374"/>
    </location>
</feature>
<evidence type="ECO:0008006" key="4">
    <source>
        <dbReference type="Google" id="ProtNLM"/>
    </source>
</evidence>
<feature type="transmembrane region" description="Helical" evidence="1">
    <location>
        <begin position="323"/>
        <end position="342"/>
    </location>
</feature>
<organism evidence="2 3">
    <name type="scientific">Adhaeribacter terreus</name>
    <dbReference type="NCBI Taxonomy" id="529703"/>
    <lineage>
        <taxon>Bacteria</taxon>
        <taxon>Pseudomonadati</taxon>
        <taxon>Bacteroidota</taxon>
        <taxon>Cytophagia</taxon>
        <taxon>Cytophagales</taxon>
        <taxon>Hymenobacteraceae</taxon>
        <taxon>Adhaeribacter</taxon>
    </lineage>
</organism>
<feature type="transmembrane region" description="Helical" evidence="1">
    <location>
        <begin position="265"/>
        <end position="286"/>
    </location>
</feature>
<evidence type="ECO:0000313" key="2">
    <source>
        <dbReference type="EMBL" id="MFC5269647.1"/>
    </source>
</evidence>
<keyword evidence="1" id="KW-0472">Membrane</keyword>
<feature type="transmembrane region" description="Helical" evidence="1">
    <location>
        <begin position="228"/>
        <end position="244"/>
    </location>
</feature>
<accession>A0ABW0E6Y9</accession>
<keyword evidence="3" id="KW-1185">Reference proteome</keyword>
<dbReference type="Proteomes" id="UP001596161">
    <property type="component" value="Unassembled WGS sequence"/>
</dbReference>
<evidence type="ECO:0000313" key="3">
    <source>
        <dbReference type="Proteomes" id="UP001596161"/>
    </source>
</evidence>
<protein>
    <recommendedName>
        <fullName evidence="4">Glycosyltransferase RgtA/B/C/D-like domain-containing protein</fullName>
    </recommendedName>
</protein>
<feature type="transmembrane region" description="Helical" evidence="1">
    <location>
        <begin position="146"/>
        <end position="166"/>
    </location>
</feature>